<dbReference type="PANTHER" id="PTHR43606">
    <property type="entry name" value="PHOSPHATASE, PUTATIVE (AFU_ORTHOLOGUE AFUA_6G08710)-RELATED"/>
    <property type="match status" value="1"/>
</dbReference>
<evidence type="ECO:0000313" key="5">
    <source>
        <dbReference type="Proteomes" id="UP000234341"/>
    </source>
</evidence>
<dbReference type="Pfam" id="PF09423">
    <property type="entry name" value="PhoD"/>
    <property type="match status" value="1"/>
</dbReference>
<evidence type="ECO:0000259" key="3">
    <source>
        <dbReference type="Pfam" id="PF16655"/>
    </source>
</evidence>
<dbReference type="Proteomes" id="UP000234341">
    <property type="component" value="Unassembled WGS sequence"/>
</dbReference>
<dbReference type="PROSITE" id="PS51257">
    <property type="entry name" value="PROKAR_LIPOPROTEIN"/>
    <property type="match status" value="1"/>
</dbReference>
<evidence type="ECO:0000313" key="4">
    <source>
        <dbReference type="EMBL" id="PLQ01677.1"/>
    </source>
</evidence>
<dbReference type="PANTHER" id="PTHR43606:SF2">
    <property type="entry name" value="ALKALINE PHOSPHATASE FAMILY PROTEIN (AFU_ORTHOLOGUE AFUA_5G03860)"/>
    <property type="match status" value="1"/>
</dbReference>
<sequence length="672" mass="72377">MDRRQFLKWGSFVTVTVATTGLASCGGDDNPSTSPTTPPATDPGNTFTFQQGVASGDPKPDSVMLWTRVNGSNGGKPVNVQLQVSAQQDFGTLVVNSTLSALPDWDYTLRNKVTGLSAGTTYYYRFIVGSQTSPVGRTKTAPAAGTPLSQLKFAFITCQDWSVNHWAGMEELLNEDLDFVVHMGDYIYETVGAAFQTGKVESRHAKLTLPNGTATADGTYATTIDDYRYLYKSYRSDPRLQALHARFPVIGIWDDHEFSDDCWQDHQTYTATDDAEPRTARRRAANQAWFEFMPADVSFDQADASFHNIQIYRAFTFGDLATLIMTDERLYRADHVIPEQAAGSEIGSRYFVPKSALASTEALKMTGAGGALTPVSILGDTQRGWWQQQMRNATTTWKLWGNEVSLLRMQIDGAIAVGSLMAPIVIGALPSLTLNQNTVIGVIAMDLTIAKANGTYAAPAFANLSAVLTAAGAVAPQISAVTSGLTAALPPQMLIDQFVLNADQWDGYNAERKAMMAYLKSQSIGNVVALTGDIHAFFAGPVMDDYDATTPVPVMVDLVTAGLSSNSFQSYFKSVVDSDPAFADAKALVYTTDGSGAMENTFNSTLATFNPWLKYVNTDAQGYAVVTLTAARLRCSFHKLKPLVDGVAPAQPATASVQVVEVAAGVPAVTLV</sequence>
<gene>
    <name evidence="4" type="ORF">CYJ10_08400</name>
</gene>
<dbReference type="InterPro" id="IPR018946">
    <property type="entry name" value="PhoD-like_MPP"/>
</dbReference>
<dbReference type="InterPro" id="IPR052900">
    <property type="entry name" value="Phospholipid_Metab_Enz"/>
</dbReference>
<comment type="caution">
    <text evidence="4">The sequence shown here is derived from an EMBL/GenBank/DDBJ whole genome shotgun (WGS) entry which is preliminary data.</text>
</comment>
<dbReference type="Gene3D" id="3.60.21.70">
    <property type="entry name" value="PhoD-like phosphatase"/>
    <property type="match status" value="1"/>
</dbReference>
<name>A0A2N5CHK9_9BURK</name>
<accession>A0A2N5CHK9</accession>
<dbReference type="Pfam" id="PF16655">
    <property type="entry name" value="PhoD_N"/>
    <property type="match status" value="1"/>
</dbReference>
<dbReference type="CDD" id="cd07389">
    <property type="entry name" value="MPP_PhoD"/>
    <property type="match status" value="1"/>
</dbReference>
<organism evidence="4 5">
    <name type="scientific">Cupriavidus pauculus</name>
    <dbReference type="NCBI Taxonomy" id="82633"/>
    <lineage>
        <taxon>Bacteria</taxon>
        <taxon>Pseudomonadati</taxon>
        <taxon>Pseudomonadota</taxon>
        <taxon>Betaproteobacteria</taxon>
        <taxon>Burkholderiales</taxon>
        <taxon>Burkholderiaceae</taxon>
        <taxon>Cupriavidus</taxon>
    </lineage>
</organism>
<dbReference type="SUPFAM" id="SSF56300">
    <property type="entry name" value="Metallo-dependent phosphatases"/>
    <property type="match status" value="1"/>
</dbReference>
<dbReference type="InterPro" id="IPR038607">
    <property type="entry name" value="PhoD-like_sf"/>
</dbReference>
<dbReference type="OrthoDB" id="327733at2"/>
<dbReference type="AlphaFoldDB" id="A0A2N5CHK9"/>
<dbReference type="InterPro" id="IPR032093">
    <property type="entry name" value="PhoD_N"/>
</dbReference>
<feature type="region of interest" description="Disordered" evidence="1">
    <location>
        <begin position="23"/>
        <end position="46"/>
    </location>
</feature>
<dbReference type="RefSeq" id="WP_101681023.1">
    <property type="nucleotide sequence ID" value="NZ_PJRP01000002.1"/>
</dbReference>
<dbReference type="Gene3D" id="2.60.40.380">
    <property type="entry name" value="Purple acid phosphatase-like, N-terminal"/>
    <property type="match status" value="1"/>
</dbReference>
<feature type="domain" description="PhoD-like phosphatase metallophosphatase" evidence="2">
    <location>
        <begin position="153"/>
        <end position="636"/>
    </location>
</feature>
<feature type="domain" description="Phospholipase D N-terminal" evidence="3">
    <location>
        <begin position="51"/>
        <end position="140"/>
    </location>
</feature>
<reference evidence="4 5" key="1">
    <citation type="submission" date="2017-12" db="EMBL/GenBank/DDBJ databases">
        <title>Genome sequence of the active heterotrophic nitrifier-denitrifier, Cupriavidus pauculus UM1.</title>
        <authorList>
            <person name="Putonti C."/>
            <person name="Castignetti D."/>
        </authorList>
    </citation>
    <scope>NUCLEOTIDE SEQUENCE [LARGE SCALE GENOMIC DNA]</scope>
    <source>
        <strain evidence="4 5">UM1</strain>
    </source>
</reference>
<protein>
    <submittedName>
        <fullName evidence="4">Metallophosphatase</fullName>
    </submittedName>
</protein>
<evidence type="ECO:0000256" key="1">
    <source>
        <dbReference type="SAM" id="MobiDB-lite"/>
    </source>
</evidence>
<dbReference type="EMBL" id="PJRP01000002">
    <property type="protein sequence ID" value="PLQ01677.1"/>
    <property type="molecule type" value="Genomic_DNA"/>
</dbReference>
<proteinExistence type="predicted"/>
<dbReference type="InterPro" id="IPR029052">
    <property type="entry name" value="Metallo-depent_PP-like"/>
</dbReference>
<evidence type="ECO:0000259" key="2">
    <source>
        <dbReference type="Pfam" id="PF09423"/>
    </source>
</evidence>